<dbReference type="EMBL" id="VIRS01000022">
    <property type="protein sequence ID" value="TQS41843.1"/>
    <property type="molecule type" value="Genomic_DNA"/>
</dbReference>
<keyword evidence="3" id="KW-0804">Transcription</keyword>
<dbReference type="PANTHER" id="PTHR30204">
    <property type="entry name" value="REDOX-CYCLING DRUG-SENSING TRANSCRIPTIONAL ACTIVATOR SOXR"/>
    <property type="match status" value="1"/>
</dbReference>
<dbReference type="InParanoid" id="A0A545AKI9"/>
<dbReference type="CDD" id="cd01282">
    <property type="entry name" value="HTH_MerR-like_sg3"/>
    <property type="match status" value="1"/>
</dbReference>
<dbReference type="Pfam" id="PF13411">
    <property type="entry name" value="MerR_1"/>
    <property type="match status" value="1"/>
</dbReference>
<dbReference type="PANTHER" id="PTHR30204:SF94">
    <property type="entry name" value="HEAVY METAL-DEPENDENT TRANSCRIPTIONAL REGULATOR HI_0293-RELATED"/>
    <property type="match status" value="1"/>
</dbReference>
<dbReference type="AlphaFoldDB" id="A0A545AKI9"/>
<dbReference type="Proteomes" id="UP000317982">
    <property type="component" value="Unassembled WGS sequence"/>
</dbReference>
<dbReference type="GO" id="GO:0003700">
    <property type="term" value="F:DNA-binding transcription factor activity"/>
    <property type="evidence" value="ECO:0007669"/>
    <property type="project" value="InterPro"/>
</dbReference>
<comment type="caution">
    <text evidence="5">The sequence shown here is derived from an EMBL/GenBank/DDBJ whole genome shotgun (WGS) entry which is preliminary data.</text>
</comment>
<evidence type="ECO:0000259" key="4">
    <source>
        <dbReference type="PROSITE" id="PS50937"/>
    </source>
</evidence>
<dbReference type="SUPFAM" id="SSF46955">
    <property type="entry name" value="Putative DNA-binding domain"/>
    <property type="match status" value="1"/>
</dbReference>
<feature type="domain" description="HTH merR-type" evidence="4">
    <location>
        <begin position="1"/>
        <end position="68"/>
    </location>
</feature>
<dbReference type="InterPro" id="IPR000551">
    <property type="entry name" value="MerR-type_HTH_dom"/>
</dbReference>
<evidence type="ECO:0000313" key="5">
    <source>
        <dbReference type="EMBL" id="TQS41843.1"/>
    </source>
</evidence>
<proteinExistence type="predicted"/>
<protein>
    <submittedName>
        <fullName evidence="5">MerR family transcriptional regulator</fullName>
    </submittedName>
</protein>
<dbReference type="OrthoDB" id="3824912at2"/>
<keyword evidence="6" id="KW-1185">Reference proteome</keyword>
<evidence type="ECO:0000256" key="2">
    <source>
        <dbReference type="ARBA" id="ARBA00023125"/>
    </source>
</evidence>
<dbReference type="PRINTS" id="PR00040">
    <property type="entry name" value="HTHMERR"/>
</dbReference>
<sequence length="134" mass="14433">MRIGELASRVGTTTRALRHYESLGLLSAGRTSNGYREYSAADVRIVEEIRMLVGIGFALEETRPFVECLRAGYATGDSCPASVAVYRRKIAEIDDCVAALAAVRSRLASAMDGDSLGPAPQPMCSLTFSLTREV</sequence>
<dbReference type="RefSeq" id="WP_142707802.1">
    <property type="nucleotide sequence ID" value="NZ_VIRS01000022.1"/>
</dbReference>
<dbReference type="InterPro" id="IPR047057">
    <property type="entry name" value="MerR_fam"/>
</dbReference>
<dbReference type="SMART" id="SM00422">
    <property type="entry name" value="HTH_MERR"/>
    <property type="match status" value="1"/>
</dbReference>
<keyword evidence="1" id="KW-0805">Transcription regulation</keyword>
<evidence type="ECO:0000256" key="1">
    <source>
        <dbReference type="ARBA" id="ARBA00023015"/>
    </source>
</evidence>
<dbReference type="PROSITE" id="PS50937">
    <property type="entry name" value="HTH_MERR_2"/>
    <property type="match status" value="1"/>
</dbReference>
<organism evidence="5 6">
    <name type="scientific">Cryptosporangium phraense</name>
    <dbReference type="NCBI Taxonomy" id="2593070"/>
    <lineage>
        <taxon>Bacteria</taxon>
        <taxon>Bacillati</taxon>
        <taxon>Actinomycetota</taxon>
        <taxon>Actinomycetes</taxon>
        <taxon>Cryptosporangiales</taxon>
        <taxon>Cryptosporangiaceae</taxon>
        <taxon>Cryptosporangium</taxon>
    </lineage>
</organism>
<evidence type="ECO:0000313" key="6">
    <source>
        <dbReference type="Proteomes" id="UP000317982"/>
    </source>
</evidence>
<name>A0A545AKI9_9ACTN</name>
<dbReference type="GO" id="GO:0003677">
    <property type="term" value="F:DNA binding"/>
    <property type="evidence" value="ECO:0007669"/>
    <property type="project" value="UniProtKB-KW"/>
</dbReference>
<gene>
    <name evidence="5" type="ORF">FL583_27840</name>
</gene>
<dbReference type="Gene3D" id="1.10.1660.10">
    <property type="match status" value="1"/>
</dbReference>
<dbReference type="InterPro" id="IPR009061">
    <property type="entry name" value="DNA-bd_dom_put_sf"/>
</dbReference>
<reference evidence="5 6" key="1">
    <citation type="submission" date="2019-07" db="EMBL/GenBank/DDBJ databases">
        <title>Cryptosporangium phraense sp. nov., isolated from plant litter.</title>
        <authorList>
            <person name="Suriyachadkun C."/>
        </authorList>
    </citation>
    <scope>NUCLEOTIDE SEQUENCE [LARGE SCALE GENOMIC DNA]</scope>
    <source>
        <strain evidence="5 6">A-T 5661</strain>
    </source>
</reference>
<accession>A0A545AKI9</accession>
<keyword evidence="2" id="KW-0238">DNA-binding</keyword>
<evidence type="ECO:0000256" key="3">
    <source>
        <dbReference type="ARBA" id="ARBA00023163"/>
    </source>
</evidence>